<keyword evidence="3" id="KW-1185">Reference proteome</keyword>
<comment type="caution">
    <text evidence="2">The sequence shown here is derived from an EMBL/GenBank/DDBJ whole genome shotgun (WGS) entry which is preliminary data.</text>
</comment>
<dbReference type="Proteomes" id="UP000266188">
    <property type="component" value="Unassembled WGS sequence"/>
</dbReference>
<feature type="region of interest" description="Disordered" evidence="1">
    <location>
        <begin position="144"/>
        <end position="166"/>
    </location>
</feature>
<organism evidence="2 3">
    <name type="scientific">Aspergillus sclerotialis</name>
    <dbReference type="NCBI Taxonomy" id="2070753"/>
    <lineage>
        <taxon>Eukaryota</taxon>
        <taxon>Fungi</taxon>
        <taxon>Dikarya</taxon>
        <taxon>Ascomycota</taxon>
        <taxon>Pezizomycotina</taxon>
        <taxon>Eurotiomycetes</taxon>
        <taxon>Eurotiomycetidae</taxon>
        <taxon>Eurotiales</taxon>
        <taxon>Aspergillaceae</taxon>
        <taxon>Aspergillus</taxon>
        <taxon>Aspergillus subgen. Polypaecilum</taxon>
    </lineage>
</organism>
<protein>
    <submittedName>
        <fullName evidence="2">Uncharacterized protein</fullName>
    </submittedName>
</protein>
<name>A0A3A2ZJK1_9EURO</name>
<dbReference type="AlphaFoldDB" id="A0A3A2ZJK1"/>
<dbReference type="EMBL" id="MVGC01000124">
    <property type="protein sequence ID" value="RJE23358.1"/>
    <property type="molecule type" value="Genomic_DNA"/>
</dbReference>
<gene>
    <name evidence="2" type="ORF">PHISCL_04300</name>
</gene>
<sequence>MAPNLFLCLRNVFCPIYWFQRGERIQGSIHKEEHWDTPVPGIYRYIPGHGWHLICRDGKENVEKVPVPIVYCRILHRYLFEYEMNERCAWHWVTPYEGAKPEKLRFFLLDDGYTWVAGWDAKGRFIPGPYQKWRFDSFTDKMRPLKSPPESSNVSRCSSIVPSKWD</sequence>
<accession>A0A3A2ZJK1</accession>
<proteinExistence type="predicted"/>
<reference evidence="3" key="1">
    <citation type="submission" date="2017-02" db="EMBL/GenBank/DDBJ databases">
        <authorList>
            <person name="Tafer H."/>
            <person name="Lopandic K."/>
        </authorList>
    </citation>
    <scope>NUCLEOTIDE SEQUENCE [LARGE SCALE GENOMIC DNA]</scope>
    <source>
        <strain evidence="3">CBS 366.77</strain>
    </source>
</reference>
<feature type="compositionally biased region" description="Polar residues" evidence="1">
    <location>
        <begin position="149"/>
        <end position="166"/>
    </location>
</feature>
<evidence type="ECO:0000313" key="2">
    <source>
        <dbReference type="EMBL" id="RJE23358.1"/>
    </source>
</evidence>
<evidence type="ECO:0000313" key="3">
    <source>
        <dbReference type="Proteomes" id="UP000266188"/>
    </source>
</evidence>
<dbReference type="OrthoDB" id="3880384at2759"/>
<evidence type="ECO:0000256" key="1">
    <source>
        <dbReference type="SAM" id="MobiDB-lite"/>
    </source>
</evidence>